<evidence type="ECO:0008006" key="3">
    <source>
        <dbReference type="Google" id="ProtNLM"/>
    </source>
</evidence>
<organism evidence="1 2">
    <name type="scientific">Desulfoprunum benzoelyticum</name>
    <dbReference type="NCBI Taxonomy" id="1506996"/>
    <lineage>
        <taxon>Bacteria</taxon>
        <taxon>Pseudomonadati</taxon>
        <taxon>Thermodesulfobacteriota</taxon>
        <taxon>Desulfobulbia</taxon>
        <taxon>Desulfobulbales</taxon>
        <taxon>Desulfobulbaceae</taxon>
        <taxon>Desulfoprunum</taxon>
    </lineage>
</organism>
<protein>
    <recommendedName>
        <fullName evidence="3">Limiting CO2-inducible protein B/C beta carbonyic anhydrase domain-containing protein</fullName>
    </recommendedName>
</protein>
<dbReference type="Proteomes" id="UP000539642">
    <property type="component" value="Unassembled WGS sequence"/>
</dbReference>
<evidence type="ECO:0000313" key="2">
    <source>
        <dbReference type="Proteomes" id="UP000539642"/>
    </source>
</evidence>
<sequence>MNTTSREPEIVRDIGEFKIQGLAIPYPEFVPRLYNLCLSLGFRRGYIMPSRAFCSDENQGFPIILLTKHFGTFPFNHGRVGGIIATDRHGPHAHHGEDSVIVQASHVGYDPKTGIYGTCERPKTEGNCLTPSCGKITHAIAPYLEQYQFAQKRIFLSRDASGRCLITAKDSFIDFATKPVTDGLVLRLRDVAKISDDGRIVPVATHSTSHSYEVSDSFRERLDKEGYVWKGGTGETMGELLTSDLFYFREDLHETDESILLERNLIEFMPIIVTHKSPAMKAAKINIQMEFARTVESIRRGTEYNGKNLLYIAGLNVDISTYETFPSTTYFVPWAAHIQLKDACPISGGMHPLEQDELFAKLMEQEMTNPDQTDLKEQIIRMIFSPRFDIRTPR</sequence>
<dbReference type="AlphaFoldDB" id="A0A840UM68"/>
<reference evidence="1 2" key="1">
    <citation type="submission" date="2020-08" db="EMBL/GenBank/DDBJ databases">
        <title>Genomic Encyclopedia of Type Strains, Phase IV (KMG-IV): sequencing the most valuable type-strain genomes for metagenomic binning, comparative biology and taxonomic classification.</title>
        <authorList>
            <person name="Goeker M."/>
        </authorList>
    </citation>
    <scope>NUCLEOTIDE SEQUENCE [LARGE SCALE GENOMIC DNA]</scope>
    <source>
        <strain evidence="1 2">DSM 28570</strain>
    </source>
</reference>
<keyword evidence="2" id="KW-1185">Reference proteome</keyword>
<dbReference type="RefSeq" id="WP_183349124.1">
    <property type="nucleotide sequence ID" value="NZ_JACHEO010000004.1"/>
</dbReference>
<proteinExistence type="predicted"/>
<gene>
    <name evidence="1" type="ORF">HNQ81_001103</name>
</gene>
<comment type="caution">
    <text evidence="1">The sequence shown here is derived from an EMBL/GenBank/DDBJ whole genome shotgun (WGS) entry which is preliminary data.</text>
</comment>
<evidence type="ECO:0000313" key="1">
    <source>
        <dbReference type="EMBL" id="MBB5347387.1"/>
    </source>
</evidence>
<accession>A0A840UM68</accession>
<name>A0A840UM68_9BACT</name>
<dbReference type="EMBL" id="JACHEO010000004">
    <property type="protein sequence ID" value="MBB5347387.1"/>
    <property type="molecule type" value="Genomic_DNA"/>
</dbReference>